<sequence>MSFVSDKLYNDYIRPNMYRYVERIKATQVLSFISCLTDMDKEEINAKNDMCGNHVAMQRFFDCLKRRRNWPSEFIIALKRLEQDDLASELEREYSRLNNPQSGNTVPAPQQQTAPSVSVAPPAVAPSLHPSPLHSAPIARPAVHTYGIQSPPPPYSATQAPNNPDVSPAVATPSQNPPESLAQVLHSPSQSPLAPPYPVSNASVQTFLPPNLPQGATSHSHDYRATSQSEPDGAPGPSAVSSSPEGNSRRYQVELKSPVQETGPPHTNYNAVPSVMGHPDSNSDTVRNQTDTNHQLTGTPQESRISRSVDSCGRPSAGPGYPQVISSIRGTTTESMKEEYLSKPGILRSTNIDNQPCSVSYSRLEISGGVTENPSISGVRQVPENPIRGMPPSGPEDNSSLSHDTSASSLCLSAVHNSSFNTEEYNKEEKIQALQGYQNPSLMESFVDVNNPHMIQDQHDTFQKLAQSPETSGARGPLENCTVNGGEHSKGNRTSSTEPWHSHHSTSGRETTELYEMPEVTSSFSDVRQNEMHHSQNPSIDDQAPNQFVGFRKEKNCHSWSDSECPHASSHPRERENLRSVPLQSPGNSQREPRGDASRQFDAYLVPAIAIAALSVVAVLSWRYIKK</sequence>
<dbReference type="Proteomes" id="UP001166093">
    <property type="component" value="Unassembled WGS sequence"/>
</dbReference>
<feature type="compositionally biased region" description="Polar residues" evidence="6">
    <location>
        <begin position="156"/>
        <end position="165"/>
    </location>
</feature>
<feature type="compositionally biased region" description="Polar residues" evidence="6">
    <location>
        <begin position="535"/>
        <end position="545"/>
    </location>
</feature>
<evidence type="ECO:0000256" key="3">
    <source>
        <dbReference type="ARBA" id="ARBA00022588"/>
    </source>
</evidence>
<keyword evidence="7" id="KW-0812">Transmembrane</keyword>
<evidence type="ECO:0000256" key="5">
    <source>
        <dbReference type="ARBA" id="ARBA00022859"/>
    </source>
</evidence>
<feature type="region of interest" description="Disordered" evidence="6">
    <location>
        <begin position="468"/>
        <end position="545"/>
    </location>
</feature>
<evidence type="ECO:0000256" key="1">
    <source>
        <dbReference type="ARBA" id="ARBA00022499"/>
    </source>
</evidence>
<feature type="compositionally biased region" description="Low complexity" evidence="6">
    <location>
        <begin position="231"/>
        <end position="244"/>
    </location>
</feature>
<protein>
    <submittedName>
        <fullName evidence="9">MAVS protein</fullName>
    </submittedName>
</protein>
<organism evidence="9 10">
    <name type="scientific">Polyodon spathula</name>
    <name type="common">North American paddlefish</name>
    <name type="synonym">Squalus spathula</name>
    <dbReference type="NCBI Taxonomy" id="7913"/>
    <lineage>
        <taxon>Eukaryota</taxon>
        <taxon>Metazoa</taxon>
        <taxon>Chordata</taxon>
        <taxon>Craniata</taxon>
        <taxon>Vertebrata</taxon>
        <taxon>Euteleostomi</taxon>
        <taxon>Actinopterygii</taxon>
        <taxon>Chondrostei</taxon>
        <taxon>Acipenseriformes</taxon>
        <taxon>Polyodontidae</taxon>
        <taxon>Polyodon</taxon>
    </lineage>
</organism>
<keyword evidence="4" id="KW-0832">Ubl conjugation</keyword>
<feature type="non-terminal residue" evidence="9">
    <location>
        <position position="627"/>
    </location>
</feature>
<comment type="caution">
    <text evidence="9">The sequence shown here is derived from an EMBL/GenBank/DDBJ whole genome shotgun (WGS) entry which is preliminary data.</text>
</comment>
<keyword evidence="7" id="KW-0472">Membrane</keyword>
<dbReference type="InterPro" id="IPR031964">
    <property type="entry name" value="CARD_dom"/>
</dbReference>
<dbReference type="EMBL" id="JAAWVQ010064679">
    <property type="protein sequence ID" value="MBN3276981.1"/>
    <property type="molecule type" value="Genomic_DNA"/>
</dbReference>
<evidence type="ECO:0000313" key="9">
    <source>
        <dbReference type="EMBL" id="MBN3276981.1"/>
    </source>
</evidence>
<keyword evidence="5" id="KW-0391">Immunity</keyword>
<feature type="region of interest" description="Disordered" evidence="6">
    <location>
        <begin position="96"/>
        <end position="326"/>
    </location>
</feature>
<feature type="non-terminal residue" evidence="9">
    <location>
        <position position="1"/>
    </location>
</feature>
<reference evidence="9" key="1">
    <citation type="journal article" date="2021" name="Cell">
        <title>Tracing the genetic footprints of vertebrate landing in non-teleost ray-finned fishes.</title>
        <authorList>
            <person name="Bi X."/>
            <person name="Wang K."/>
            <person name="Yang L."/>
            <person name="Pan H."/>
            <person name="Jiang H."/>
            <person name="Wei Q."/>
            <person name="Fang M."/>
            <person name="Yu H."/>
            <person name="Zhu C."/>
            <person name="Cai Y."/>
            <person name="He Y."/>
            <person name="Gan X."/>
            <person name="Zeng H."/>
            <person name="Yu D."/>
            <person name="Zhu Y."/>
            <person name="Jiang H."/>
            <person name="Qiu Q."/>
            <person name="Yang H."/>
            <person name="Zhang Y.E."/>
            <person name="Wang W."/>
            <person name="Zhu M."/>
            <person name="He S."/>
            <person name="Zhang G."/>
        </authorList>
    </citation>
    <scope>NUCLEOTIDE SEQUENCE</scope>
    <source>
        <strain evidence="9">Pddl_001</strain>
    </source>
</reference>
<keyword evidence="2" id="KW-0597">Phosphoprotein</keyword>
<gene>
    <name evidence="9" type="primary">Mavs</name>
    <name evidence="9" type="ORF">GTO93_0013228</name>
</gene>
<feature type="compositionally biased region" description="Low complexity" evidence="6">
    <location>
        <begin position="114"/>
        <end position="137"/>
    </location>
</feature>
<name>A0ABS2XSL9_POLSP</name>
<feature type="compositionally biased region" description="Polar residues" evidence="6">
    <location>
        <begin position="200"/>
        <end position="218"/>
    </location>
</feature>
<evidence type="ECO:0000259" key="8">
    <source>
        <dbReference type="Pfam" id="PF16739"/>
    </source>
</evidence>
<feature type="compositionally biased region" description="Polar residues" evidence="6">
    <location>
        <begin position="96"/>
        <end position="113"/>
    </location>
</feature>
<evidence type="ECO:0000256" key="6">
    <source>
        <dbReference type="SAM" id="MobiDB-lite"/>
    </source>
</evidence>
<keyword evidence="7" id="KW-1133">Transmembrane helix</keyword>
<evidence type="ECO:0000313" key="10">
    <source>
        <dbReference type="Proteomes" id="UP001166093"/>
    </source>
</evidence>
<feature type="region of interest" description="Disordered" evidence="6">
    <location>
        <begin position="560"/>
        <end position="596"/>
    </location>
</feature>
<keyword evidence="10" id="KW-1185">Reference proteome</keyword>
<keyword evidence="3" id="KW-0399">Innate immunity</keyword>
<proteinExistence type="predicted"/>
<feature type="compositionally biased region" description="Polar residues" evidence="6">
    <location>
        <begin position="280"/>
        <end position="309"/>
    </location>
</feature>
<evidence type="ECO:0000256" key="4">
    <source>
        <dbReference type="ARBA" id="ARBA00022843"/>
    </source>
</evidence>
<keyword evidence="1" id="KW-1017">Isopeptide bond</keyword>
<dbReference type="InterPro" id="IPR011029">
    <property type="entry name" value="DEATH-like_dom_sf"/>
</dbReference>
<feature type="region of interest" description="Disordered" evidence="6">
    <location>
        <begin position="368"/>
        <end position="406"/>
    </location>
</feature>
<accession>A0ABS2XSL9</accession>
<dbReference type="Gene3D" id="1.10.533.10">
    <property type="entry name" value="Death Domain, Fas"/>
    <property type="match status" value="1"/>
</dbReference>
<evidence type="ECO:0000256" key="7">
    <source>
        <dbReference type="SAM" id="Phobius"/>
    </source>
</evidence>
<feature type="transmembrane region" description="Helical" evidence="7">
    <location>
        <begin position="604"/>
        <end position="625"/>
    </location>
</feature>
<feature type="domain" description="Caspase recruitment" evidence="8">
    <location>
        <begin position="6"/>
        <end position="94"/>
    </location>
</feature>
<dbReference type="Pfam" id="PF16739">
    <property type="entry name" value="CARD_2"/>
    <property type="match status" value="1"/>
</dbReference>
<evidence type="ECO:0000256" key="2">
    <source>
        <dbReference type="ARBA" id="ARBA00022553"/>
    </source>
</evidence>